<dbReference type="AlphaFoldDB" id="A0A856MQ71"/>
<accession>A0A856MQ71</accession>
<evidence type="ECO:0000313" key="1">
    <source>
        <dbReference type="EMBL" id="QDL11166.1"/>
    </source>
</evidence>
<protein>
    <submittedName>
        <fullName evidence="1">Uncharacterized protein</fullName>
    </submittedName>
</protein>
<evidence type="ECO:0000313" key="2">
    <source>
        <dbReference type="Proteomes" id="UP000503129"/>
    </source>
</evidence>
<dbReference type="Proteomes" id="UP000503129">
    <property type="component" value="Chromosome"/>
</dbReference>
<gene>
    <name evidence="1" type="ORF">DP114_27665</name>
</gene>
<sequence length="124" mass="13777">MLTVFLLVIPSGIAQHAVSCVITVHQFINFEGEEKDMSSTNLNQFTQEFQQAVIEALYNPKLLEICKKYGLMEGNVLKFQCMLDLKNVQSDDATVVQEIKNALQAIPGDELVMVDCVWCSGGCC</sequence>
<keyword evidence="2" id="KW-1185">Reference proteome</keyword>
<dbReference type="KEGG" id="bsen:DP114_27665"/>
<proteinExistence type="predicted"/>
<organism evidence="1 2">
    <name type="scientific">Brasilonema sennae CENA114</name>
    <dbReference type="NCBI Taxonomy" id="415709"/>
    <lineage>
        <taxon>Bacteria</taxon>
        <taxon>Bacillati</taxon>
        <taxon>Cyanobacteriota</taxon>
        <taxon>Cyanophyceae</taxon>
        <taxon>Nostocales</taxon>
        <taxon>Scytonemataceae</taxon>
        <taxon>Brasilonema</taxon>
        <taxon>Bromeliae group (in: Brasilonema)</taxon>
    </lineage>
</organism>
<name>A0A856MQ71_9CYAN</name>
<reference evidence="1 2" key="1">
    <citation type="submission" date="2018-06" db="EMBL/GenBank/DDBJ databases">
        <title>Comparative genomics of Brasilonema spp. strains.</title>
        <authorList>
            <person name="Alvarenga D.O."/>
            <person name="Fiore M.F."/>
            <person name="Varani A.M."/>
        </authorList>
    </citation>
    <scope>NUCLEOTIDE SEQUENCE [LARGE SCALE GENOMIC DNA]</scope>
    <source>
        <strain evidence="1 2">CENA114</strain>
    </source>
</reference>
<dbReference type="EMBL" id="CP030118">
    <property type="protein sequence ID" value="QDL11166.1"/>
    <property type="molecule type" value="Genomic_DNA"/>
</dbReference>